<dbReference type="SUPFAM" id="SSF56112">
    <property type="entry name" value="Protein kinase-like (PK-like)"/>
    <property type="match status" value="1"/>
</dbReference>
<name>A0ABW9NTV2_9ACTN</name>
<accession>A0ABW9NTV2</accession>
<evidence type="ECO:0000313" key="3">
    <source>
        <dbReference type="EMBL" id="MQS36720.1"/>
    </source>
</evidence>
<dbReference type="Gene3D" id="3.30.200.20">
    <property type="entry name" value="Phosphorylase Kinase, domain 1"/>
    <property type="match status" value="1"/>
</dbReference>
<dbReference type="InterPro" id="IPR002575">
    <property type="entry name" value="Aminoglycoside_PTrfase"/>
</dbReference>
<gene>
    <name evidence="3" type="ORF">FFZ77_14190</name>
</gene>
<organism evidence="3 4">
    <name type="scientific">Streptomyces katsurahamanus</name>
    <dbReference type="NCBI Taxonomy" id="2577098"/>
    <lineage>
        <taxon>Bacteria</taxon>
        <taxon>Bacillati</taxon>
        <taxon>Actinomycetota</taxon>
        <taxon>Actinomycetes</taxon>
        <taxon>Kitasatosporales</taxon>
        <taxon>Streptomycetaceae</taxon>
        <taxon>Streptomyces</taxon>
    </lineage>
</organism>
<keyword evidence="4" id="KW-1185">Reference proteome</keyword>
<feature type="compositionally biased region" description="Basic and acidic residues" evidence="1">
    <location>
        <begin position="13"/>
        <end position="27"/>
    </location>
</feature>
<feature type="domain" description="Aminoglycoside phosphotransferase" evidence="2">
    <location>
        <begin position="77"/>
        <end position="301"/>
    </location>
</feature>
<feature type="region of interest" description="Disordered" evidence="1">
    <location>
        <begin position="1"/>
        <end position="42"/>
    </location>
</feature>
<dbReference type="InterPro" id="IPR011009">
    <property type="entry name" value="Kinase-like_dom_sf"/>
</dbReference>
<evidence type="ECO:0000259" key="2">
    <source>
        <dbReference type="Pfam" id="PF01636"/>
    </source>
</evidence>
<comment type="caution">
    <text evidence="3">The sequence shown here is derived from an EMBL/GenBank/DDBJ whole genome shotgun (WGS) entry which is preliminary data.</text>
</comment>
<dbReference type="Gene3D" id="3.90.1200.10">
    <property type="match status" value="1"/>
</dbReference>
<dbReference type="PANTHER" id="PTHR21310:SF42">
    <property type="entry name" value="BIFUNCTIONAL AAC_APH"/>
    <property type="match status" value="1"/>
</dbReference>
<protein>
    <submittedName>
        <fullName evidence="3">Aminoglycoside phosphotransferase family protein</fullName>
    </submittedName>
</protein>
<dbReference type="PANTHER" id="PTHR21310">
    <property type="entry name" value="AMINOGLYCOSIDE PHOSPHOTRANSFERASE-RELATED-RELATED"/>
    <property type="match status" value="1"/>
</dbReference>
<dbReference type="Proteomes" id="UP000460558">
    <property type="component" value="Unassembled WGS sequence"/>
</dbReference>
<reference evidence="3 4" key="1">
    <citation type="submission" date="2019-06" db="EMBL/GenBank/DDBJ databases">
        <title>Comparative genomics and metabolomics analyses of clavulanic acid producing Streptomyces species provides insight into specialized metabolism and evolution of beta-lactam biosynthetic gene clusters.</title>
        <authorList>
            <person name="Moore M.A."/>
            <person name="Cruz-Morales P."/>
            <person name="Barona Gomez F."/>
            <person name="Kapil T."/>
        </authorList>
    </citation>
    <scope>NUCLEOTIDE SEQUENCE [LARGE SCALE GENOMIC DNA]</scope>
    <source>
        <strain evidence="3 4">T-272</strain>
    </source>
</reference>
<evidence type="ECO:0000313" key="4">
    <source>
        <dbReference type="Proteomes" id="UP000460558"/>
    </source>
</evidence>
<evidence type="ECO:0000256" key="1">
    <source>
        <dbReference type="SAM" id="MobiDB-lite"/>
    </source>
</evidence>
<dbReference type="Pfam" id="PF01636">
    <property type="entry name" value="APH"/>
    <property type="match status" value="1"/>
</dbReference>
<dbReference type="InterPro" id="IPR051678">
    <property type="entry name" value="AGP_Transferase"/>
</dbReference>
<dbReference type="EMBL" id="VDEQ01000143">
    <property type="protein sequence ID" value="MQS36720.1"/>
    <property type="molecule type" value="Genomic_DNA"/>
</dbReference>
<proteinExistence type="predicted"/>
<dbReference type="CDD" id="cd05155">
    <property type="entry name" value="APH_ChoK_like_1"/>
    <property type="match status" value="1"/>
</dbReference>
<sequence length="338" mass="36130">MRRPPAGGKPGGKRIDSRRPRCCDGRRSPVIGAGPGRNPHVSTTAPGIDAELAGRLIAAQFPRWARLPLTLLDPAGSDHVIFRLGETMTVRLPRGDWAAGQAVKEHAWLPLIGPLLPVAVPVPLGLGVPDLGYPWHWSVTRWLDGVTATPDGFADDEATARRLAGFLARLQRIAPAETLLPGPHPELADAPLVGRDEATRAAIAAVGGDFDAVALTEVWDRALKAPAWDREPVWFHGDLHTGNLLAVDGRLSAVIDFGGLGMGDPACDLVIAWTLMTAGPRSVFRAELDIDDGAWERGRGWALATGLNAYTAYAATHPRVAAQTRRQIEAVLADHTGR</sequence>